<reference evidence="2 3" key="2">
    <citation type="submission" date="2019-08" db="EMBL/GenBank/DDBJ databases">
        <title>Amycolatopsis acidicola sp. nov., isolated from peat swamp forest soil.</title>
        <authorList>
            <person name="Srisuk N."/>
        </authorList>
    </citation>
    <scope>NUCLEOTIDE SEQUENCE [LARGE SCALE GENOMIC DNA]</scope>
    <source>
        <strain evidence="2 3">TBRC 6029</strain>
    </source>
</reference>
<name>A0A558CIH2_9PSEU</name>
<dbReference type="OrthoDB" id="3173471at2"/>
<protein>
    <submittedName>
        <fullName evidence="2">DUF559 domain-containing protein</fullName>
    </submittedName>
</protein>
<organism evidence="2 3">
    <name type="scientific">Amycolatopsis rhizosphaerae</name>
    <dbReference type="NCBI Taxonomy" id="2053003"/>
    <lineage>
        <taxon>Bacteria</taxon>
        <taxon>Bacillati</taxon>
        <taxon>Actinomycetota</taxon>
        <taxon>Actinomycetes</taxon>
        <taxon>Pseudonocardiales</taxon>
        <taxon>Pseudonocardiaceae</taxon>
        <taxon>Amycolatopsis</taxon>
    </lineage>
</organism>
<dbReference type="Pfam" id="PF04480">
    <property type="entry name" value="DUF559"/>
    <property type="match status" value="1"/>
</dbReference>
<dbReference type="EMBL" id="VJWX01000168">
    <property type="protein sequence ID" value="TVT48576.1"/>
    <property type="molecule type" value="Genomic_DNA"/>
</dbReference>
<dbReference type="SUPFAM" id="SSF52980">
    <property type="entry name" value="Restriction endonuclease-like"/>
    <property type="match status" value="1"/>
</dbReference>
<feature type="domain" description="DUF559" evidence="1">
    <location>
        <begin position="152"/>
        <end position="202"/>
    </location>
</feature>
<dbReference type="Proteomes" id="UP000320011">
    <property type="component" value="Unassembled WGS sequence"/>
</dbReference>
<dbReference type="AlphaFoldDB" id="A0A558CIH2"/>
<evidence type="ECO:0000259" key="1">
    <source>
        <dbReference type="Pfam" id="PF04480"/>
    </source>
</evidence>
<keyword evidence="3" id="KW-1185">Reference proteome</keyword>
<sequence>MHGCPAADEASVHVLLPYHRKMRTRPGITVHYGQFDERDIQVREEMRVLSLDSALAEVLCRGSRRAGIACADQALAMLPEADRDEFRAWTEERIRGRPDRRGTLRGLALLDLATGLAESPPESWLLLGLVDAGLPVPEQQVSILDLKGNEVYRLDLGWREARIAVEYDGYEAHEARGEQDAARDEDLRRRGWIVIRADASDLKDLSRLVVAVRAAFRSRRQAA</sequence>
<reference evidence="2 3" key="1">
    <citation type="submission" date="2019-07" db="EMBL/GenBank/DDBJ databases">
        <authorList>
            <person name="Duangmal K."/>
            <person name="Teo W.F.A."/>
        </authorList>
    </citation>
    <scope>NUCLEOTIDE SEQUENCE [LARGE SCALE GENOMIC DNA]</scope>
    <source>
        <strain evidence="2 3">TBRC 6029</strain>
    </source>
</reference>
<dbReference type="InterPro" id="IPR007569">
    <property type="entry name" value="DUF559"/>
</dbReference>
<accession>A0A558CIH2</accession>
<evidence type="ECO:0000313" key="2">
    <source>
        <dbReference type="EMBL" id="TVT48576.1"/>
    </source>
</evidence>
<evidence type="ECO:0000313" key="3">
    <source>
        <dbReference type="Proteomes" id="UP000320011"/>
    </source>
</evidence>
<comment type="caution">
    <text evidence="2">The sequence shown here is derived from an EMBL/GenBank/DDBJ whole genome shotgun (WGS) entry which is preliminary data.</text>
</comment>
<gene>
    <name evidence="2" type="ORF">FNH05_17820</name>
</gene>
<dbReference type="InterPro" id="IPR011335">
    <property type="entry name" value="Restrct_endonuc-II-like"/>
</dbReference>
<proteinExistence type="predicted"/>
<dbReference type="Gene3D" id="3.40.960.10">
    <property type="entry name" value="VSR Endonuclease"/>
    <property type="match status" value="1"/>
</dbReference>